<name>A0A4U6XFB1_9PEZI</name>
<evidence type="ECO:0000313" key="2">
    <source>
        <dbReference type="Proteomes" id="UP000310108"/>
    </source>
</evidence>
<dbReference type="AlphaFoldDB" id="A0A4U6XFB1"/>
<reference evidence="1 2" key="1">
    <citation type="journal article" date="2019" name="PLoS ONE">
        <title>Comparative genome analysis indicates high evolutionary potential of pathogenicity genes in Colletotrichum tanaceti.</title>
        <authorList>
            <person name="Lelwala R.V."/>
            <person name="Korhonen P.K."/>
            <person name="Young N.D."/>
            <person name="Scott J.B."/>
            <person name="Ades P.A."/>
            <person name="Gasser R.B."/>
            <person name="Taylor P.W.J."/>
        </authorList>
    </citation>
    <scope>NUCLEOTIDE SEQUENCE [LARGE SCALE GENOMIC DNA]</scope>
    <source>
        <strain evidence="1">BRIP57314</strain>
    </source>
</reference>
<protein>
    <submittedName>
        <fullName evidence="1">Uncharacterized protein</fullName>
    </submittedName>
</protein>
<dbReference type="EMBL" id="PJEX01000153">
    <property type="protein sequence ID" value="TKW54133.1"/>
    <property type="molecule type" value="Genomic_DNA"/>
</dbReference>
<organism evidence="1 2">
    <name type="scientific">Colletotrichum tanaceti</name>
    <dbReference type="NCBI Taxonomy" id="1306861"/>
    <lineage>
        <taxon>Eukaryota</taxon>
        <taxon>Fungi</taxon>
        <taxon>Dikarya</taxon>
        <taxon>Ascomycota</taxon>
        <taxon>Pezizomycotina</taxon>
        <taxon>Sordariomycetes</taxon>
        <taxon>Hypocreomycetidae</taxon>
        <taxon>Glomerellales</taxon>
        <taxon>Glomerellaceae</taxon>
        <taxon>Colletotrichum</taxon>
        <taxon>Colletotrichum destructivum species complex</taxon>
    </lineage>
</organism>
<proteinExistence type="predicted"/>
<accession>A0A4U6XFB1</accession>
<keyword evidence="2" id="KW-1185">Reference proteome</keyword>
<comment type="caution">
    <text evidence="1">The sequence shown here is derived from an EMBL/GenBank/DDBJ whole genome shotgun (WGS) entry which is preliminary data.</text>
</comment>
<gene>
    <name evidence="1" type="ORF">CTA1_6404</name>
</gene>
<dbReference type="Proteomes" id="UP000310108">
    <property type="component" value="Unassembled WGS sequence"/>
</dbReference>
<evidence type="ECO:0000313" key="1">
    <source>
        <dbReference type="EMBL" id="TKW54133.1"/>
    </source>
</evidence>
<sequence>MAMSTSSTRRLVHDALPPALDVLHLPVVPGLHLHLHRLHLHRSHALLHSHAGAHRLHWHRHAVGVHVVHAAHAAHAAGGVTPVAIHGRLRHLPDPGVPAIRRLLLVLGLLHRLLKRPAVVAEGHAGTIPSAGAHVGAEIAVGRRRLMDVAPVAVVEGAVHVAAGPLDVGSGEGRGHLRPDGGHLGLLFPDLALLVLDAASLFQGRVAVNDGVRAEDVGHAVLLAQGRRRFRLHGTAAQHHLPFARLALGLQSLSALAESLLRLIRQSLLFLALVLGFVGIAELGEYLGREGFAHGAGAGEVVVPSLVLGPEAPHTLGEGLALDRFLVVVVRLLPGSHALGGGHLVQAKLAQSGVQGVVAPLFAQRLWRFVSVQTRSAGTQGLVLLQVAALHQTQRAVHLGDGGLARVEDAERDVVLVRAAVLLPGPVFPGEGDLLLLAMLLLRLGDGVELYESGVHAVLADVAVRVLRPHPRVVLAQLQLGEQGRGGAVENAGEFVLHLFLFVARAFVFGLVRPLTVDVVGQGLIFFPAAGHRVLPRAVVGAFAERHEPALLLLRGGPDMLFGQQDGGRGRLAVLLPVGAVHLGAQLAGEGVVCEGADGGVGGSVEDAVERGHGGAFLHLELGCGRGQLEKGACAQLRWQLLRSPWHFGLAALLGRRLWHVLGLCWPTTDRLHRVALLRRHMRVGDAGRLLQRRISRGLVVGVVAERGHAVAGERVGQPHLGLAHGGRFGILRQVFGLAKPGVAHGLQHLGVARVANFRLGLLGQLGRQVEHCRHAGGVVEHLLAGKRIKVRLRPAPVGPVGGRHARCRRRLVLGLGHGHCSL</sequence>